<dbReference type="OrthoDB" id="8116181at2"/>
<accession>A0A286IAX2</accession>
<dbReference type="EMBL" id="OCPC01000002">
    <property type="protein sequence ID" value="SOE17212.1"/>
    <property type="molecule type" value="Genomic_DNA"/>
</dbReference>
<sequence length="101" mass="11040">MKKLIAATALATLFATSAFAEGVQEYNRTAMETMAEGDTAVVDIMMDAEGNDREDADFQARWDAATPEQQAKLRDTCARGIEEKVEFSETGAARCKIVTEN</sequence>
<dbReference type="AlphaFoldDB" id="A0A286IAX2"/>
<dbReference type="Proteomes" id="UP000219465">
    <property type="component" value="Unassembled WGS sequence"/>
</dbReference>
<gene>
    <name evidence="2" type="ORF">SAMN05877838_2105</name>
</gene>
<reference evidence="3" key="1">
    <citation type="submission" date="2017-08" db="EMBL/GenBank/DDBJ databases">
        <authorList>
            <person name="Varghese N."/>
            <person name="Submissions S."/>
        </authorList>
    </citation>
    <scope>NUCLEOTIDE SEQUENCE [LARGE SCALE GENOMIC DNA]</scope>
    <source>
        <strain evidence="3">KCTC 23107</strain>
    </source>
</reference>
<keyword evidence="3" id="KW-1185">Reference proteome</keyword>
<evidence type="ECO:0008006" key="4">
    <source>
        <dbReference type="Google" id="ProtNLM"/>
    </source>
</evidence>
<evidence type="ECO:0000313" key="2">
    <source>
        <dbReference type="EMBL" id="SOE17212.1"/>
    </source>
</evidence>
<feature type="signal peptide" evidence="1">
    <location>
        <begin position="1"/>
        <end position="20"/>
    </location>
</feature>
<feature type="chain" id="PRO_5013284497" description="UrcA family protein" evidence="1">
    <location>
        <begin position="21"/>
        <end position="101"/>
    </location>
</feature>
<name>A0A286IAX2_9HYPH</name>
<keyword evidence="1" id="KW-0732">Signal</keyword>
<protein>
    <recommendedName>
        <fullName evidence="4">UrcA family protein</fullName>
    </recommendedName>
</protein>
<dbReference type="RefSeq" id="WP_097107574.1">
    <property type="nucleotide sequence ID" value="NZ_OCPC01000002.1"/>
</dbReference>
<organism evidence="2 3">
    <name type="scientific">Hoeflea halophila</name>
    <dbReference type="NCBI Taxonomy" id="714899"/>
    <lineage>
        <taxon>Bacteria</taxon>
        <taxon>Pseudomonadati</taxon>
        <taxon>Pseudomonadota</taxon>
        <taxon>Alphaproteobacteria</taxon>
        <taxon>Hyphomicrobiales</taxon>
        <taxon>Rhizobiaceae</taxon>
        <taxon>Hoeflea</taxon>
    </lineage>
</organism>
<evidence type="ECO:0000313" key="3">
    <source>
        <dbReference type="Proteomes" id="UP000219465"/>
    </source>
</evidence>
<proteinExistence type="predicted"/>
<evidence type="ECO:0000256" key="1">
    <source>
        <dbReference type="SAM" id="SignalP"/>
    </source>
</evidence>